<comment type="caution">
    <text evidence="1">The sequence shown here is derived from an EMBL/GenBank/DDBJ whole genome shotgun (WGS) entry which is preliminary data.</text>
</comment>
<organism evidence="1 2">
    <name type="scientific">Legionella qingyii</name>
    <dbReference type="NCBI Taxonomy" id="2184757"/>
    <lineage>
        <taxon>Bacteria</taxon>
        <taxon>Pseudomonadati</taxon>
        <taxon>Pseudomonadota</taxon>
        <taxon>Gammaproteobacteria</taxon>
        <taxon>Legionellales</taxon>
        <taxon>Legionellaceae</taxon>
        <taxon>Legionella</taxon>
    </lineage>
</organism>
<evidence type="ECO:0000313" key="1">
    <source>
        <dbReference type="EMBL" id="PWY55693.1"/>
    </source>
</evidence>
<protein>
    <submittedName>
        <fullName evidence="1">Uncharacterized protein</fullName>
    </submittedName>
</protein>
<reference evidence="1 2" key="1">
    <citation type="submission" date="2018-05" db="EMBL/GenBank/DDBJ databases">
        <title>Legionella qingyii sp.nov., whole genome shotgun sequence.</title>
        <authorList>
            <person name="Wu H."/>
            <person name="Zhu Q."/>
            <person name="Hu C."/>
        </authorList>
    </citation>
    <scope>NUCLEOTIDE SEQUENCE [LARGE SCALE GENOMIC DNA]</scope>
    <source>
        <strain evidence="1 2">HEB18</strain>
    </source>
</reference>
<accession>A0A317U102</accession>
<dbReference type="EMBL" id="QHJG01000015">
    <property type="protein sequence ID" value="PWY55693.1"/>
    <property type="molecule type" value="Genomic_DNA"/>
</dbReference>
<dbReference type="AlphaFoldDB" id="A0A317U102"/>
<proteinExistence type="predicted"/>
<sequence>MEQIMIEIIHDLNELKSLASSWNELAKRFKSPLLLNQWFTACAATYQPEQLQFIVSKSNNEIDAIALLVLVKSHGIQ</sequence>
<dbReference type="Proteomes" id="UP000247152">
    <property type="component" value="Unassembled WGS sequence"/>
</dbReference>
<name>A0A317U102_9GAMM</name>
<evidence type="ECO:0000313" key="2">
    <source>
        <dbReference type="Proteomes" id="UP000247152"/>
    </source>
</evidence>
<gene>
    <name evidence="1" type="ORF">DGG96_10390</name>
</gene>